<evidence type="ECO:0000313" key="9">
    <source>
        <dbReference type="EMBL" id="MCW3477097.1"/>
    </source>
</evidence>
<dbReference type="EMBL" id="JAPDNT010000029">
    <property type="protein sequence ID" value="MCW3477097.1"/>
    <property type="molecule type" value="Genomic_DNA"/>
</dbReference>
<dbReference type="InterPro" id="IPR027417">
    <property type="entry name" value="P-loop_NTPase"/>
</dbReference>
<evidence type="ECO:0000256" key="4">
    <source>
        <dbReference type="ARBA" id="ARBA00022840"/>
    </source>
</evidence>
<dbReference type="InterPro" id="IPR003593">
    <property type="entry name" value="AAA+_ATPase"/>
</dbReference>
<dbReference type="InterPro" id="IPR003439">
    <property type="entry name" value="ABC_transporter-like_ATP-bd"/>
</dbReference>
<evidence type="ECO:0000259" key="8">
    <source>
        <dbReference type="PROSITE" id="PS50893"/>
    </source>
</evidence>
<evidence type="ECO:0000313" key="10">
    <source>
        <dbReference type="Proteomes" id="UP001165679"/>
    </source>
</evidence>
<proteinExistence type="inferred from homology"/>
<dbReference type="FunFam" id="3.40.50.300:FF:000133">
    <property type="entry name" value="Spermidine/putrescine import ATP-binding protein PotA"/>
    <property type="match status" value="1"/>
</dbReference>
<dbReference type="Pfam" id="PF00005">
    <property type="entry name" value="ABC_tran"/>
    <property type="match status" value="1"/>
</dbReference>
<reference evidence="9" key="1">
    <citation type="submission" date="2022-09" db="EMBL/GenBank/DDBJ databases">
        <title>Rhodovastum sp. nov. RN2-1 isolated from soil in Seongnam, South Korea.</title>
        <authorList>
            <person name="Le N.T."/>
        </authorList>
    </citation>
    <scope>NUCLEOTIDE SEQUENCE</scope>
    <source>
        <strain evidence="9">RN2-1</strain>
    </source>
</reference>
<dbReference type="SUPFAM" id="SSF50331">
    <property type="entry name" value="MOP-like"/>
    <property type="match status" value="1"/>
</dbReference>
<comment type="similarity">
    <text evidence="7">Belongs to the ABC transporter superfamily. Spermidine/putrescine importer (TC 3.A.1.11.1) family.</text>
</comment>
<evidence type="ECO:0000256" key="5">
    <source>
        <dbReference type="ARBA" id="ARBA00022967"/>
    </source>
</evidence>
<comment type="catalytic activity">
    <reaction evidence="7">
        <text>ATP + H2O + polyamine-[polyamine-binding protein]Side 1 = ADP + phosphate + polyamineSide 2 + [polyamine-binding protein]Side 1.</text>
        <dbReference type="EC" id="7.6.2.11"/>
    </reaction>
</comment>
<dbReference type="Pfam" id="PF08402">
    <property type="entry name" value="TOBE_2"/>
    <property type="match status" value="1"/>
</dbReference>
<keyword evidence="10" id="KW-1185">Reference proteome</keyword>
<dbReference type="NCBIfam" id="TIGR01187">
    <property type="entry name" value="potA"/>
    <property type="match status" value="1"/>
</dbReference>
<dbReference type="InterPro" id="IPR050093">
    <property type="entry name" value="ABC_SmlMolc_Importer"/>
</dbReference>
<dbReference type="GO" id="GO:0043190">
    <property type="term" value="C:ATP-binding cassette (ABC) transporter complex"/>
    <property type="evidence" value="ECO:0007669"/>
    <property type="project" value="InterPro"/>
</dbReference>
<dbReference type="Gene3D" id="3.40.50.300">
    <property type="entry name" value="P-loop containing nucleotide triphosphate hydrolases"/>
    <property type="match status" value="1"/>
</dbReference>
<evidence type="ECO:0000256" key="7">
    <source>
        <dbReference type="RuleBase" id="RU364083"/>
    </source>
</evidence>
<dbReference type="PANTHER" id="PTHR42781">
    <property type="entry name" value="SPERMIDINE/PUTRESCINE IMPORT ATP-BINDING PROTEIN POTA"/>
    <property type="match status" value="1"/>
</dbReference>
<evidence type="ECO:0000256" key="6">
    <source>
        <dbReference type="ARBA" id="ARBA00023136"/>
    </source>
</evidence>
<dbReference type="PROSITE" id="PS50893">
    <property type="entry name" value="ABC_TRANSPORTER_2"/>
    <property type="match status" value="1"/>
</dbReference>
<comment type="subunit">
    <text evidence="7">The complex is composed of two ATP-binding proteins (PotA), two transmembrane proteins (PotB and PotC) and a solute-binding protein (PotD).</text>
</comment>
<dbReference type="PANTHER" id="PTHR42781:SF4">
    <property type="entry name" value="SPERMIDINE_PUTRESCINE IMPORT ATP-BINDING PROTEIN POTA"/>
    <property type="match status" value="1"/>
</dbReference>
<dbReference type="GO" id="GO:0015417">
    <property type="term" value="F:ABC-type polyamine transporter activity"/>
    <property type="evidence" value="ECO:0007669"/>
    <property type="project" value="UniProtKB-EC"/>
</dbReference>
<sequence length="362" mass="38885">MSVAEMSTRGVAVEIAHVSKSYGRVVALDDMSLSIRPGEFVTLLGPSGSGKTTLLMILGGFVRPTTGDITFDGRAVVRLPPHKRNIGVVFQSYALFPNMDVAANVAFPLRLRRLPAPEIARRVAAALDLVRLGGYGARQVHELSGGQSQRVALARAIVFEPDILLMDEPLSALDKKLREQMQVEIRRLHDALGLTTIYVTHDQREALTMSDRVAVIAGGRLRQFAAPRELYERPADAFVADFVGESTLLPVARMGAGVALQGQALRHDGPVPDAAALVLVLRPEKLTFAAPGANADDINHLPGTLRGIVFQGETVLYQVALGDGGEVTVRDLSRNEPQHAGLFPGAAVTVALHRRDTLVLPA</sequence>
<keyword evidence="1 7" id="KW-0813">Transport</keyword>
<dbReference type="GO" id="GO:0005524">
    <property type="term" value="F:ATP binding"/>
    <property type="evidence" value="ECO:0007669"/>
    <property type="project" value="UniProtKB-KW"/>
</dbReference>
<dbReference type="GO" id="GO:0015847">
    <property type="term" value="P:putrescine transport"/>
    <property type="evidence" value="ECO:0007669"/>
    <property type="project" value="UniProtKB-ARBA"/>
</dbReference>
<dbReference type="AlphaFoldDB" id="A0AA41YR86"/>
<dbReference type="SMART" id="SM00382">
    <property type="entry name" value="AAA"/>
    <property type="match status" value="1"/>
</dbReference>
<keyword evidence="5 7" id="KW-1278">Translocase</keyword>
<evidence type="ECO:0000256" key="2">
    <source>
        <dbReference type="ARBA" id="ARBA00022475"/>
    </source>
</evidence>
<keyword evidence="2 7" id="KW-1003">Cell membrane</keyword>
<dbReference type="EC" id="7.6.2.11" evidence="7"/>
<comment type="caution">
    <text evidence="9">The sequence shown here is derived from an EMBL/GenBank/DDBJ whole genome shotgun (WGS) entry which is preliminary data.</text>
</comment>
<reference evidence="9" key="2">
    <citation type="submission" date="2022-10" db="EMBL/GenBank/DDBJ databases">
        <authorList>
            <person name="Trinh H.N."/>
        </authorList>
    </citation>
    <scope>NUCLEOTIDE SEQUENCE</scope>
    <source>
        <strain evidence="9">RN2-1</strain>
    </source>
</reference>
<keyword evidence="4 7" id="KW-0067">ATP-binding</keyword>
<dbReference type="InterPro" id="IPR013611">
    <property type="entry name" value="Transp-assoc_OB_typ2"/>
</dbReference>
<accession>A0AA41YR86</accession>
<dbReference type="Proteomes" id="UP001165679">
    <property type="component" value="Unassembled WGS sequence"/>
</dbReference>
<keyword evidence="6 7" id="KW-0472">Membrane</keyword>
<dbReference type="GO" id="GO:0016887">
    <property type="term" value="F:ATP hydrolysis activity"/>
    <property type="evidence" value="ECO:0007669"/>
    <property type="project" value="InterPro"/>
</dbReference>
<dbReference type="SUPFAM" id="SSF52540">
    <property type="entry name" value="P-loop containing nucleoside triphosphate hydrolases"/>
    <property type="match status" value="1"/>
</dbReference>
<gene>
    <name evidence="7" type="primary">potA</name>
    <name evidence="9" type="ORF">OL599_21230</name>
</gene>
<organism evidence="9 10">
    <name type="scientific">Limobrevibacterium gyesilva</name>
    <dbReference type="NCBI Taxonomy" id="2991712"/>
    <lineage>
        <taxon>Bacteria</taxon>
        <taxon>Pseudomonadati</taxon>
        <taxon>Pseudomonadota</taxon>
        <taxon>Alphaproteobacteria</taxon>
        <taxon>Acetobacterales</taxon>
        <taxon>Acetobacteraceae</taxon>
        <taxon>Limobrevibacterium</taxon>
    </lineage>
</organism>
<evidence type="ECO:0000256" key="3">
    <source>
        <dbReference type="ARBA" id="ARBA00022741"/>
    </source>
</evidence>
<comment type="function">
    <text evidence="7">Part of the ABC transporter complex PotABCD involved in spermidine/putrescine import. Responsible for energy coupling to the transport system.</text>
</comment>
<dbReference type="PROSITE" id="PS00211">
    <property type="entry name" value="ABC_TRANSPORTER_1"/>
    <property type="match status" value="1"/>
</dbReference>
<protein>
    <recommendedName>
        <fullName evidence="7">Spermidine/putrescine import ATP-binding protein PotA</fullName>
        <ecNumber evidence="7">7.6.2.11</ecNumber>
    </recommendedName>
</protein>
<name>A0AA41YR86_9PROT</name>
<dbReference type="InterPro" id="IPR008995">
    <property type="entry name" value="Mo/tungstate-bd_C_term_dom"/>
</dbReference>
<keyword evidence="3 7" id="KW-0547">Nucleotide-binding</keyword>
<evidence type="ECO:0000256" key="1">
    <source>
        <dbReference type="ARBA" id="ARBA00022448"/>
    </source>
</evidence>
<dbReference type="InterPro" id="IPR005893">
    <property type="entry name" value="PotA-like"/>
</dbReference>
<dbReference type="InterPro" id="IPR017871">
    <property type="entry name" value="ABC_transporter-like_CS"/>
</dbReference>
<feature type="domain" description="ABC transporter" evidence="8">
    <location>
        <begin position="13"/>
        <end position="243"/>
    </location>
</feature>